<evidence type="ECO:0000313" key="2">
    <source>
        <dbReference type="Proteomes" id="UP001060170"/>
    </source>
</evidence>
<protein>
    <submittedName>
        <fullName evidence="1">Uncharacterized protein</fullName>
    </submittedName>
</protein>
<sequence>MDFSIGNPSTIRMGNTMYQFLVFFVAAYFGCNAMNDLSSGPLKMTVEKTADRPNHVDMDLENPMCFSQIISPEKPNRYMTNGKGYCEDPEVRVFLPSAPSRVVVSRSSQLNPPVRFTQNPQDGPQSGHIEKKYGTLPRALPRVTPAGFKRKRPDGLSRARISSSQLRSSAVSSPLEAETTAHRGFRLFGFPIEIEGNTERIKGSERIKDPDEIKTALILDGTNKADGNNKDKLLFKQHVDTRSPSLFENSEKLSTSPVSRHATVSVCENTCGPKVQVSGQDQKTLNSKSRKLKFQFDADLFKYPNELSTKLEIIFHLLGRSELVMTEDQFVMYHSSVFRDCNLPKPAEMFPGITFSERGRPSQIRNELAFSFLTENLASWVERYEGIIGADLLFRLERISAASGKPMRSVKKLIIGYLVFVETIGTVVPREEGTHDINLDIENSLELVESIYGIIEPNELTNHHAIQSKRSAIIEKLVSQNFTHNTGRIWVLLDIWMEVYRTKLFEEIMRSTKSSSINNFTKEFFWVVFYLSIKNFTAQLQTITPYTGLSSLKKL</sequence>
<gene>
    <name evidence="1" type="ORF">MJO28_008737</name>
</gene>
<proteinExistence type="predicted"/>
<reference evidence="1 2" key="3">
    <citation type="journal article" date="2022" name="Microbiol. Spectr.">
        <title>Folding features and dynamics of 3D genome architecture in plant fungal pathogens.</title>
        <authorList>
            <person name="Xia C."/>
        </authorList>
    </citation>
    <scope>NUCLEOTIDE SEQUENCE [LARGE SCALE GENOMIC DNA]</scope>
    <source>
        <strain evidence="1 2">93-210</strain>
    </source>
</reference>
<organism evidence="1 2">
    <name type="scientific">Puccinia striiformis f. sp. tritici</name>
    <dbReference type="NCBI Taxonomy" id="168172"/>
    <lineage>
        <taxon>Eukaryota</taxon>
        <taxon>Fungi</taxon>
        <taxon>Dikarya</taxon>
        <taxon>Basidiomycota</taxon>
        <taxon>Pucciniomycotina</taxon>
        <taxon>Pucciniomycetes</taxon>
        <taxon>Pucciniales</taxon>
        <taxon>Pucciniaceae</taxon>
        <taxon>Puccinia</taxon>
    </lineage>
</organism>
<name>A0ACC0ED09_9BASI</name>
<comment type="caution">
    <text evidence="1">The sequence shown here is derived from an EMBL/GenBank/DDBJ whole genome shotgun (WGS) entry which is preliminary data.</text>
</comment>
<reference evidence="2" key="2">
    <citation type="journal article" date="2018" name="Mol. Plant Microbe Interact.">
        <title>Genome sequence resources for the wheat stripe rust pathogen (Puccinia striiformis f. sp. tritici) and the barley stripe rust pathogen (Puccinia striiformis f. sp. hordei).</title>
        <authorList>
            <person name="Xia C."/>
            <person name="Wang M."/>
            <person name="Yin C."/>
            <person name="Cornejo O.E."/>
            <person name="Hulbert S.H."/>
            <person name="Chen X."/>
        </authorList>
    </citation>
    <scope>NUCLEOTIDE SEQUENCE [LARGE SCALE GENOMIC DNA]</scope>
    <source>
        <strain evidence="2">93-210</strain>
    </source>
</reference>
<dbReference type="EMBL" id="CM045872">
    <property type="protein sequence ID" value="KAI7949916.1"/>
    <property type="molecule type" value="Genomic_DNA"/>
</dbReference>
<accession>A0ACC0ED09</accession>
<evidence type="ECO:0000313" key="1">
    <source>
        <dbReference type="EMBL" id="KAI7949916.1"/>
    </source>
</evidence>
<reference evidence="2" key="1">
    <citation type="journal article" date="2018" name="BMC Genomics">
        <title>Genomic insights into host adaptation between the wheat stripe rust pathogen (Puccinia striiformis f. sp. tritici) and the barley stripe rust pathogen (Puccinia striiformis f. sp. hordei).</title>
        <authorList>
            <person name="Xia C."/>
            <person name="Wang M."/>
            <person name="Yin C."/>
            <person name="Cornejo O.E."/>
            <person name="Hulbert S.H."/>
            <person name="Chen X."/>
        </authorList>
    </citation>
    <scope>NUCLEOTIDE SEQUENCE [LARGE SCALE GENOMIC DNA]</scope>
    <source>
        <strain evidence="2">93-210</strain>
    </source>
</reference>
<dbReference type="Proteomes" id="UP001060170">
    <property type="component" value="Chromosome 8"/>
</dbReference>
<keyword evidence="2" id="KW-1185">Reference proteome</keyword>